<organism evidence="1 2">
    <name type="scientific">Elysia crispata</name>
    <name type="common">lettuce slug</name>
    <dbReference type="NCBI Taxonomy" id="231223"/>
    <lineage>
        <taxon>Eukaryota</taxon>
        <taxon>Metazoa</taxon>
        <taxon>Spiralia</taxon>
        <taxon>Lophotrochozoa</taxon>
        <taxon>Mollusca</taxon>
        <taxon>Gastropoda</taxon>
        <taxon>Heterobranchia</taxon>
        <taxon>Euthyneura</taxon>
        <taxon>Panpulmonata</taxon>
        <taxon>Sacoglossa</taxon>
        <taxon>Placobranchoidea</taxon>
        <taxon>Plakobranchidae</taxon>
        <taxon>Elysia</taxon>
    </lineage>
</organism>
<evidence type="ECO:0000313" key="2">
    <source>
        <dbReference type="Proteomes" id="UP001283361"/>
    </source>
</evidence>
<accession>A0AAE1A7Z6</accession>
<keyword evidence="2" id="KW-1185">Reference proteome</keyword>
<protein>
    <submittedName>
        <fullName evidence="1">Uncharacterized protein</fullName>
    </submittedName>
</protein>
<sequence>MGDSPIYLLIYSARTDSVVYCSMGPQTSTNRSYHISVNSNGAVQLKKKMMKSPYHDRVFHHAIVGGRGRRETEIRSYREKEWGEGAPCLLLAHSRVFAELCNKINYRLGSAHSGSWACFYRGTSTARLPIPHYKPATYGQVVRFGSRHGN</sequence>
<name>A0AAE1A7Z6_9GAST</name>
<gene>
    <name evidence="1" type="ORF">RRG08_037691</name>
</gene>
<evidence type="ECO:0000313" key="1">
    <source>
        <dbReference type="EMBL" id="KAK3782688.1"/>
    </source>
</evidence>
<dbReference type="AlphaFoldDB" id="A0AAE1A7Z6"/>
<proteinExistence type="predicted"/>
<dbReference type="EMBL" id="JAWDGP010002489">
    <property type="protein sequence ID" value="KAK3782688.1"/>
    <property type="molecule type" value="Genomic_DNA"/>
</dbReference>
<comment type="caution">
    <text evidence="1">The sequence shown here is derived from an EMBL/GenBank/DDBJ whole genome shotgun (WGS) entry which is preliminary data.</text>
</comment>
<dbReference type="Proteomes" id="UP001283361">
    <property type="component" value="Unassembled WGS sequence"/>
</dbReference>
<reference evidence="1" key="1">
    <citation type="journal article" date="2023" name="G3 (Bethesda)">
        <title>A reference genome for the long-term kleptoplast-retaining sea slug Elysia crispata morphotype clarki.</title>
        <authorList>
            <person name="Eastman K.E."/>
            <person name="Pendleton A.L."/>
            <person name="Shaikh M.A."/>
            <person name="Suttiyut T."/>
            <person name="Ogas R."/>
            <person name="Tomko P."/>
            <person name="Gavelis G."/>
            <person name="Widhalm J.R."/>
            <person name="Wisecaver J.H."/>
        </authorList>
    </citation>
    <scope>NUCLEOTIDE SEQUENCE</scope>
    <source>
        <strain evidence="1">ECLA1</strain>
    </source>
</reference>